<accession>A0A2V3ZS60</accession>
<sequence length="427" mass="49151">MVEMFWEYQIKGGIVLAVSVLLYVLVLSNDSFFKRNRLWLVGSLLLPWIVPLITMPVWMKKMLFTDMGAIVPVHTFVSVGQMNTNTVQATNHFSFSIESLGIVLYGLISVVFLIRLFYGYASILSLKKSAECKSYKGFSLAVLPDSKLGPFSFFRTIFIPKELEKSKESQLILEHERTHCAGWHSIDLTLVECMLIFQWWNPFAWWLRNLIANNHEFCVDNIMLKNLSDPKDYQYSLLNIVRGQGQNHLVHNYNQSLTKKRIIMMNKSDKNRTIHRLKGLLLLPILTFSLLAFTNPKQDEEVKVEKKAEQTIANMLDLQKYIARNVKYPVKAQESNLQADIVAQVTVDKNGQVKEVKIAQKRQDNWVKIDEVVITAYKTSGATQINAQVGLKSLEKETIRVLKSLPQLTNQNWLGQKLAFRFSFNLQ</sequence>
<dbReference type="SUPFAM" id="SSF74653">
    <property type="entry name" value="TolA/TonB C-terminal domain"/>
    <property type="match status" value="1"/>
</dbReference>
<feature type="domain" description="Peptidase M56" evidence="2">
    <location>
        <begin position="157"/>
        <end position="265"/>
    </location>
</feature>
<feature type="transmembrane region" description="Helical" evidence="1">
    <location>
        <begin position="277"/>
        <end position="294"/>
    </location>
</feature>
<dbReference type="EMBL" id="QFLI01000014">
    <property type="protein sequence ID" value="PXX95731.1"/>
    <property type="molecule type" value="Genomic_DNA"/>
</dbReference>
<dbReference type="AlphaFoldDB" id="A0A2V3ZS60"/>
<feature type="transmembrane region" description="Helical" evidence="1">
    <location>
        <begin position="6"/>
        <end position="26"/>
    </location>
</feature>
<evidence type="ECO:0000259" key="2">
    <source>
        <dbReference type="Pfam" id="PF05569"/>
    </source>
</evidence>
<keyword evidence="4" id="KW-1185">Reference proteome</keyword>
<gene>
    <name evidence="3" type="ORF">DF185_21810</name>
</gene>
<keyword evidence="1" id="KW-0812">Transmembrane</keyword>
<dbReference type="PANTHER" id="PTHR34978">
    <property type="entry name" value="POSSIBLE SENSOR-TRANSDUCER PROTEIN BLAR"/>
    <property type="match status" value="1"/>
</dbReference>
<dbReference type="InterPro" id="IPR052173">
    <property type="entry name" value="Beta-lactam_resp_regulator"/>
</dbReference>
<keyword evidence="1" id="KW-0472">Membrane</keyword>
<organism evidence="3 4">
    <name type="scientific">Marinifilum breve</name>
    <dbReference type="NCBI Taxonomy" id="2184082"/>
    <lineage>
        <taxon>Bacteria</taxon>
        <taxon>Pseudomonadati</taxon>
        <taxon>Bacteroidota</taxon>
        <taxon>Bacteroidia</taxon>
        <taxon>Marinilabiliales</taxon>
        <taxon>Marinifilaceae</taxon>
    </lineage>
</organism>
<dbReference type="Pfam" id="PF05569">
    <property type="entry name" value="Peptidase_M56"/>
    <property type="match status" value="1"/>
</dbReference>
<proteinExistence type="predicted"/>
<name>A0A2V3ZS60_9BACT</name>
<reference evidence="3 4" key="1">
    <citation type="submission" date="2018-05" db="EMBL/GenBank/DDBJ databases">
        <title>Marinifilum breve JC075T sp. nov., a marine bacterium isolated from Yongle Blue Hole in the South China Sea.</title>
        <authorList>
            <person name="Fu T."/>
        </authorList>
    </citation>
    <scope>NUCLEOTIDE SEQUENCE [LARGE SCALE GENOMIC DNA]</scope>
    <source>
        <strain evidence="3 4">JC075</strain>
    </source>
</reference>
<evidence type="ECO:0000256" key="1">
    <source>
        <dbReference type="SAM" id="Phobius"/>
    </source>
</evidence>
<evidence type="ECO:0000313" key="3">
    <source>
        <dbReference type="EMBL" id="PXX95731.1"/>
    </source>
</evidence>
<keyword evidence="1" id="KW-1133">Transmembrane helix</keyword>
<dbReference type="InterPro" id="IPR008756">
    <property type="entry name" value="Peptidase_M56"/>
</dbReference>
<feature type="transmembrane region" description="Helical" evidence="1">
    <location>
        <begin position="38"/>
        <end position="59"/>
    </location>
</feature>
<dbReference type="Gene3D" id="3.30.1150.10">
    <property type="match status" value="1"/>
</dbReference>
<protein>
    <recommendedName>
        <fullName evidence="2">Peptidase M56 domain-containing protein</fullName>
    </recommendedName>
</protein>
<dbReference type="PANTHER" id="PTHR34978:SF3">
    <property type="entry name" value="SLR0241 PROTEIN"/>
    <property type="match status" value="1"/>
</dbReference>
<dbReference type="Proteomes" id="UP000248079">
    <property type="component" value="Unassembled WGS sequence"/>
</dbReference>
<feature type="transmembrane region" description="Helical" evidence="1">
    <location>
        <begin position="102"/>
        <end position="126"/>
    </location>
</feature>
<dbReference type="OrthoDB" id="9814002at2"/>
<evidence type="ECO:0000313" key="4">
    <source>
        <dbReference type="Proteomes" id="UP000248079"/>
    </source>
</evidence>
<dbReference type="CDD" id="cd07341">
    <property type="entry name" value="M56_BlaR1_MecR1_like"/>
    <property type="match status" value="1"/>
</dbReference>
<comment type="caution">
    <text evidence="3">The sequence shown here is derived from an EMBL/GenBank/DDBJ whole genome shotgun (WGS) entry which is preliminary data.</text>
</comment>